<accession>A0A6A5QDI2</accession>
<feature type="transmembrane region" description="Helical" evidence="2">
    <location>
        <begin position="65"/>
        <end position="93"/>
    </location>
</feature>
<dbReference type="EMBL" id="ML979139">
    <property type="protein sequence ID" value="KAF1912920.1"/>
    <property type="molecule type" value="Genomic_DNA"/>
</dbReference>
<reference evidence="3" key="1">
    <citation type="journal article" date="2020" name="Stud. Mycol.">
        <title>101 Dothideomycetes genomes: a test case for predicting lifestyles and emergence of pathogens.</title>
        <authorList>
            <person name="Haridas S."/>
            <person name="Albert R."/>
            <person name="Binder M."/>
            <person name="Bloem J."/>
            <person name="Labutti K."/>
            <person name="Salamov A."/>
            <person name="Andreopoulos B."/>
            <person name="Baker S."/>
            <person name="Barry K."/>
            <person name="Bills G."/>
            <person name="Bluhm B."/>
            <person name="Cannon C."/>
            <person name="Castanera R."/>
            <person name="Culley D."/>
            <person name="Daum C."/>
            <person name="Ezra D."/>
            <person name="Gonzalez J."/>
            <person name="Henrissat B."/>
            <person name="Kuo A."/>
            <person name="Liang C."/>
            <person name="Lipzen A."/>
            <person name="Lutzoni F."/>
            <person name="Magnuson J."/>
            <person name="Mondo S."/>
            <person name="Nolan M."/>
            <person name="Ohm R."/>
            <person name="Pangilinan J."/>
            <person name="Park H.-J."/>
            <person name="Ramirez L."/>
            <person name="Alfaro M."/>
            <person name="Sun H."/>
            <person name="Tritt A."/>
            <person name="Yoshinaga Y."/>
            <person name="Zwiers L.-H."/>
            <person name="Turgeon B."/>
            <person name="Goodwin S."/>
            <person name="Spatafora J."/>
            <person name="Crous P."/>
            <person name="Grigoriev I."/>
        </authorList>
    </citation>
    <scope>NUCLEOTIDE SEQUENCE</scope>
    <source>
        <strain evidence="3">HMLAC05119</strain>
    </source>
</reference>
<evidence type="ECO:0000313" key="4">
    <source>
        <dbReference type="Proteomes" id="UP000800096"/>
    </source>
</evidence>
<sequence length="116" mass="12281">MQPVLNEQPSLEQEQDITDCTLNEKHFELDATPETQSKSAPDTDVEAASESDSQPAKAPAIIRTLFLLLLFLVTGTLILGASVLIAFIIFAIADALAPLLPGMPAVQTAVPSSPPI</sequence>
<feature type="region of interest" description="Disordered" evidence="1">
    <location>
        <begin position="26"/>
        <end position="56"/>
    </location>
</feature>
<keyword evidence="2" id="KW-1133">Transmembrane helix</keyword>
<evidence type="ECO:0000313" key="3">
    <source>
        <dbReference type="EMBL" id="KAF1912920.1"/>
    </source>
</evidence>
<keyword evidence="4" id="KW-1185">Reference proteome</keyword>
<gene>
    <name evidence="3" type="ORF">BDU57DRAFT_581288</name>
</gene>
<evidence type="ECO:0000256" key="2">
    <source>
        <dbReference type="SAM" id="Phobius"/>
    </source>
</evidence>
<name>A0A6A5QDI2_AMPQU</name>
<protein>
    <submittedName>
        <fullName evidence="3">Uncharacterized protein</fullName>
    </submittedName>
</protein>
<keyword evidence="2" id="KW-0812">Transmembrane</keyword>
<dbReference type="AlphaFoldDB" id="A0A6A5QDI2"/>
<keyword evidence="2" id="KW-0472">Membrane</keyword>
<proteinExistence type="predicted"/>
<dbReference type="Proteomes" id="UP000800096">
    <property type="component" value="Unassembled WGS sequence"/>
</dbReference>
<evidence type="ECO:0000256" key="1">
    <source>
        <dbReference type="SAM" id="MobiDB-lite"/>
    </source>
</evidence>
<organism evidence="3 4">
    <name type="scientific">Ampelomyces quisqualis</name>
    <name type="common">Powdery mildew agent</name>
    <dbReference type="NCBI Taxonomy" id="50730"/>
    <lineage>
        <taxon>Eukaryota</taxon>
        <taxon>Fungi</taxon>
        <taxon>Dikarya</taxon>
        <taxon>Ascomycota</taxon>
        <taxon>Pezizomycotina</taxon>
        <taxon>Dothideomycetes</taxon>
        <taxon>Pleosporomycetidae</taxon>
        <taxon>Pleosporales</taxon>
        <taxon>Pleosporineae</taxon>
        <taxon>Phaeosphaeriaceae</taxon>
        <taxon>Ampelomyces</taxon>
    </lineage>
</organism>